<gene>
    <name evidence="3" type="ORF">NSIN_30323</name>
</gene>
<name>A0A2H1EJ82_9ARCH</name>
<dbReference type="InterPro" id="IPR038614">
    <property type="entry name" value="GK_N_sf"/>
</dbReference>
<dbReference type="GO" id="GO:0005737">
    <property type="term" value="C:cytoplasm"/>
    <property type="evidence" value="ECO:0007669"/>
    <property type="project" value="TreeGrafter"/>
</dbReference>
<dbReference type="InterPro" id="IPR039760">
    <property type="entry name" value="MOFRL_protein"/>
</dbReference>
<evidence type="ECO:0000313" key="3">
    <source>
        <dbReference type="EMBL" id="SHO47025.1"/>
    </source>
</evidence>
<dbReference type="OrthoDB" id="10741at2157"/>
<keyword evidence="4" id="KW-1185">Reference proteome</keyword>
<evidence type="ECO:0000313" key="4">
    <source>
        <dbReference type="Proteomes" id="UP000232412"/>
    </source>
</evidence>
<evidence type="ECO:0000259" key="2">
    <source>
        <dbReference type="Pfam" id="PF13660"/>
    </source>
</evidence>
<dbReference type="InterPro" id="IPR037035">
    <property type="entry name" value="GK-like_C_sf"/>
</dbReference>
<proteinExistence type="predicted"/>
<feature type="domain" description="MOFRL" evidence="1">
    <location>
        <begin position="318"/>
        <end position="417"/>
    </location>
</feature>
<protein>
    <submittedName>
        <fullName evidence="3">Putative MOFRL family protein</fullName>
    </submittedName>
</protein>
<dbReference type="PANTHER" id="PTHR12227">
    <property type="entry name" value="GLYCERATE KINASE"/>
    <property type="match status" value="1"/>
</dbReference>
<feature type="domain" description="MOFRL-associated" evidence="2">
    <location>
        <begin position="18"/>
        <end position="248"/>
    </location>
</feature>
<reference evidence="4" key="1">
    <citation type="submission" date="2016-12" db="EMBL/GenBank/DDBJ databases">
        <authorList>
            <person name="Herbold C."/>
        </authorList>
    </citation>
    <scope>NUCLEOTIDE SEQUENCE [LARGE SCALE GENOMIC DNA]</scope>
</reference>
<dbReference type="RefSeq" id="WP_101010556.1">
    <property type="nucleotide sequence ID" value="NZ_FRFC01000004.1"/>
</dbReference>
<dbReference type="Pfam" id="PF13660">
    <property type="entry name" value="DUF4147"/>
    <property type="match status" value="1"/>
</dbReference>
<dbReference type="EMBL" id="FRFC01000004">
    <property type="protein sequence ID" value="SHO47025.1"/>
    <property type="molecule type" value="Genomic_DNA"/>
</dbReference>
<dbReference type="PANTHER" id="PTHR12227:SF0">
    <property type="entry name" value="GLYCERATE KINASE"/>
    <property type="match status" value="1"/>
</dbReference>
<dbReference type="Gene3D" id="3.40.1480.10">
    <property type="entry name" value="MOFRL domain"/>
    <property type="match status" value="1"/>
</dbReference>
<accession>A0A2H1EJ82</accession>
<dbReference type="InterPro" id="IPR025286">
    <property type="entry name" value="MOFRL_assoc_dom"/>
</dbReference>
<sequence>MIIGNFQSLSTNSAKKDALDIIKTGLAAADPSLYLKKIIKNNSLILPHGKINLRKYEKILVVSVGKASHLMARTVDSLICVDGGIIISPTKIKVDAKKFKVITAGHPFPNKNSIAAAKSVVKYISTATTKDLVIFLISGGTSSLVSLPDGITLREKQKTTKLLLQSGASIQEINCVRKHLSKIKGGKLLEHLRSDAVSLVMSDVVGNDMSSIASGMTYCDFTSFSDAKKILKKYHLDRLVPKNVLQHINFGIKGKIDETPKMAKIPNVVIASNDDCLDAMKHRAQNLGYTVKVVKNISSNVIDLSMKLSKIATRKKYCIIFGGESTVVVKGKGKGGRNQELVLRISHNLSKQSKNSTVVSLGTDGIDGNTSCAGAIWQSDKPMNNVTKYLADNNSHDFFKKYGGLIFTGYTGTNLLDVGVVLTK</sequence>
<dbReference type="Pfam" id="PF05161">
    <property type="entry name" value="MOFRL"/>
    <property type="match status" value="1"/>
</dbReference>
<dbReference type="InterPro" id="IPR007835">
    <property type="entry name" value="MOFRL"/>
</dbReference>
<dbReference type="SUPFAM" id="SSF82544">
    <property type="entry name" value="GckA/TtuD-like"/>
    <property type="match status" value="1"/>
</dbReference>
<dbReference type="AlphaFoldDB" id="A0A2H1EJ82"/>
<evidence type="ECO:0000259" key="1">
    <source>
        <dbReference type="Pfam" id="PF05161"/>
    </source>
</evidence>
<organism evidence="3 4">
    <name type="scientific">Nitrosotalea sinensis</name>
    <dbReference type="NCBI Taxonomy" id="1499975"/>
    <lineage>
        <taxon>Archaea</taxon>
        <taxon>Nitrososphaerota</taxon>
        <taxon>Nitrososphaeria</taxon>
        <taxon>Nitrosotaleales</taxon>
        <taxon>Nitrosotaleaceae</taxon>
        <taxon>Nitrosotalea</taxon>
    </lineage>
</organism>
<dbReference type="Proteomes" id="UP000232412">
    <property type="component" value="Unassembled WGS sequence"/>
</dbReference>
<dbReference type="Gene3D" id="3.40.50.10180">
    <property type="entry name" value="Glycerate kinase, MOFRL-like N-terminal domain"/>
    <property type="match status" value="1"/>
</dbReference>
<dbReference type="GO" id="GO:0008887">
    <property type="term" value="F:glycerate kinase activity"/>
    <property type="evidence" value="ECO:0007669"/>
    <property type="project" value="InterPro"/>
</dbReference>